<comment type="caution">
    <text evidence="2">The sequence shown here is derived from an EMBL/GenBank/DDBJ whole genome shotgun (WGS) entry which is preliminary data.</text>
</comment>
<reference evidence="2 3" key="1">
    <citation type="submission" date="2015-12" db="EMBL/GenBank/DDBJ databases">
        <title>The genome of Folsomia candida.</title>
        <authorList>
            <person name="Faddeeva A."/>
            <person name="Derks M.F."/>
            <person name="Anvar Y."/>
            <person name="Smit S."/>
            <person name="Van Straalen N."/>
            <person name="Roelofs D."/>
        </authorList>
    </citation>
    <scope>NUCLEOTIDE SEQUENCE [LARGE SCALE GENOMIC DNA]</scope>
    <source>
        <strain evidence="2 3">VU population</strain>
        <tissue evidence="2">Whole body</tissue>
    </source>
</reference>
<proteinExistence type="predicted"/>
<feature type="transmembrane region" description="Helical" evidence="1">
    <location>
        <begin position="131"/>
        <end position="151"/>
    </location>
</feature>
<sequence length="235" mass="27360">MEYQAIRLRNRKHVRFISWVDMLIAVIMVSYFAYKFIFSDLNDVTRPPFSPGKWRGFAEFLFSSICIVYSTQFFIALLLLSSTSRTENVENACVKNQVWICVSHFLCITLAIELFILGFNLIRPGATADQIMTFGIGMGICLFKIAFRLIAEKSVKEYLADIYDVPGVHFSDSMYNSSSRPGSRHDLAQMDLNGEANTYTPYRVRSFDYDYDDEYYFEDDDKDPRDLYYDKYDVV</sequence>
<feature type="transmembrane region" description="Helical" evidence="1">
    <location>
        <begin position="16"/>
        <end position="37"/>
    </location>
</feature>
<name>A0A226DPS6_FOLCA</name>
<dbReference type="AlphaFoldDB" id="A0A226DPS6"/>
<accession>A0A226DPS6</accession>
<keyword evidence="1" id="KW-1133">Transmembrane helix</keyword>
<dbReference type="Proteomes" id="UP000198287">
    <property type="component" value="Unassembled WGS sequence"/>
</dbReference>
<evidence type="ECO:0000313" key="3">
    <source>
        <dbReference type="Proteomes" id="UP000198287"/>
    </source>
</evidence>
<evidence type="ECO:0000256" key="1">
    <source>
        <dbReference type="SAM" id="Phobius"/>
    </source>
</evidence>
<evidence type="ECO:0000313" key="2">
    <source>
        <dbReference type="EMBL" id="OXA46667.1"/>
    </source>
</evidence>
<keyword evidence="1" id="KW-0812">Transmembrane</keyword>
<feature type="transmembrane region" description="Helical" evidence="1">
    <location>
        <begin position="57"/>
        <end position="79"/>
    </location>
</feature>
<protein>
    <submittedName>
        <fullName evidence="2">Uncharacterized protein</fullName>
    </submittedName>
</protein>
<feature type="transmembrane region" description="Helical" evidence="1">
    <location>
        <begin position="99"/>
        <end position="119"/>
    </location>
</feature>
<gene>
    <name evidence="2" type="ORF">Fcan01_18729</name>
</gene>
<keyword evidence="1" id="KW-0472">Membrane</keyword>
<dbReference type="EMBL" id="LNIX01000015">
    <property type="protein sequence ID" value="OXA46667.1"/>
    <property type="molecule type" value="Genomic_DNA"/>
</dbReference>
<keyword evidence="3" id="KW-1185">Reference proteome</keyword>
<organism evidence="2 3">
    <name type="scientific">Folsomia candida</name>
    <name type="common">Springtail</name>
    <dbReference type="NCBI Taxonomy" id="158441"/>
    <lineage>
        <taxon>Eukaryota</taxon>
        <taxon>Metazoa</taxon>
        <taxon>Ecdysozoa</taxon>
        <taxon>Arthropoda</taxon>
        <taxon>Hexapoda</taxon>
        <taxon>Collembola</taxon>
        <taxon>Entomobryomorpha</taxon>
        <taxon>Isotomoidea</taxon>
        <taxon>Isotomidae</taxon>
        <taxon>Proisotominae</taxon>
        <taxon>Folsomia</taxon>
    </lineage>
</organism>